<dbReference type="InterPro" id="IPR022278">
    <property type="entry name" value="Pser_aminoTfrase"/>
</dbReference>
<feature type="domain" description="Aminotransferase class V" evidence="12">
    <location>
        <begin position="10"/>
        <end position="354"/>
    </location>
</feature>
<dbReference type="CDD" id="cd00611">
    <property type="entry name" value="PSAT_like"/>
    <property type="match status" value="1"/>
</dbReference>
<dbReference type="NCBIfam" id="NF003764">
    <property type="entry name" value="PRK05355.1"/>
    <property type="match status" value="1"/>
</dbReference>
<dbReference type="Pfam" id="PF00266">
    <property type="entry name" value="Aminotran_5"/>
    <property type="match status" value="1"/>
</dbReference>
<evidence type="ECO:0000256" key="2">
    <source>
        <dbReference type="ARBA" id="ARBA00005099"/>
    </source>
</evidence>
<keyword evidence="5 13" id="KW-0032">Aminotransferase</keyword>
<dbReference type="HAMAP" id="MF_00160">
    <property type="entry name" value="SerC_aminotrans_5"/>
    <property type="match status" value="1"/>
</dbReference>
<dbReference type="GO" id="GO:0005737">
    <property type="term" value="C:cytoplasm"/>
    <property type="evidence" value="ECO:0007669"/>
    <property type="project" value="TreeGrafter"/>
</dbReference>
<dbReference type="Gene3D" id="3.40.640.10">
    <property type="entry name" value="Type I PLP-dependent aspartate aminotransferase-like (Major domain)"/>
    <property type="match status" value="1"/>
</dbReference>
<dbReference type="SUPFAM" id="SSF53383">
    <property type="entry name" value="PLP-dependent transferases"/>
    <property type="match status" value="1"/>
</dbReference>
<evidence type="ECO:0000256" key="4">
    <source>
        <dbReference type="ARBA" id="ARBA00013030"/>
    </source>
</evidence>
<dbReference type="PIRSF" id="PIRSF000525">
    <property type="entry name" value="SerC"/>
    <property type="match status" value="1"/>
</dbReference>
<name>E2AJ73_CAMFO</name>
<evidence type="ECO:0000313" key="14">
    <source>
        <dbReference type="Proteomes" id="UP000000311"/>
    </source>
</evidence>
<comment type="cofactor">
    <cofactor evidence="1">
        <name>pyridoxal 5'-phosphate</name>
        <dbReference type="ChEBI" id="CHEBI:597326"/>
    </cofactor>
</comment>
<proteinExistence type="inferred from homology"/>
<dbReference type="InParanoid" id="E2AJ73"/>
<dbReference type="STRING" id="104421.E2AJ73"/>
<dbReference type="PANTHER" id="PTHR43247:SF1">
    <property type="entry name" value="PHOSPHOSERINE AMINOTRANSFERASE"/>
    <property type="match status" value="1"/>
</dbReference>
<dbReference type="UniPathway" id="UPA00244">
    <property type="reaction ID" value="UER00311"/>
</dbReference>
<comment type="pathway">
    <text evidence="2">Amino-acid biosynthesis; L-serine biosynthesis; L-serine from 3-phospho-D-glycerate: step 2/3.</text>
</comment>
<protein>
    <recommendedName>
        <fullName evidence="4">phosphoserine transaminase</fullName>
        <ecNumber evidence="4">2.6.1.52</ecNumber>
    </recommendedName>
</protein>
<dbReference type="UniPathway" id="UPA00135">
    <property type="reaction ID" value="UER00197"/>
</dbReference>
<gene>
    <name evidence="13" type="ORF">EAG_11007</name>
</gene>
<dbReference type="InterPro" id="IPR000192">
    <property type="entry name" value="Aminotrans_V_dom"/>
</dbReference>
<dbReference type="FunFam" id="3.90.1150.10:FF:000006">
    <property type="entry name" value="Phosphoserine aminotransferase"/>
    <property type="match status" value="1"/>
</dbReference>
<dbReference type="EMBL" id="GL439967">
    <property type="protein sequence ID" value="EFN66513.1"/>
    <property type="molecule type" value="Genomic_DNA"/>
</dbReference>
<evidence type="ECO:0000256" key="3">
    <source>
        <dbReference type="ARBA" id="ARBA00006904"/>
    </source>
</evidence>
<accession>E2AJ73</accession>
<dbReference type="AlphaFoldDB" id="E2AJ73"/>
<evidence type="ECO:0000313" key="13">
    <source>
        <dbReference type="EMBL" id="EFN66513.1"/>
    </source>
</evidence>
<evidence type="ECO:0000256" key="6">
    <source>
        <dbReference type="ARBA" id="ARBA00022605"/>
    </source>
</evidence>
<dbReference type="Proteomes" id="UP000000311">
    <property type="component" value="Unassembled WGS sequence"/>
</dbReference>
<comment type="catalytic activity">
    <reaction evidence="10">
        <text>4-(phosphooxy)-L-threonine + 2-oxoglutarate = (R)-3-hydroxy-2-oxo-4-phosphooxybutanoate + L-glutamate</text>
        <dbReference type="Rhea" id="RHEA:16573"/>
        <dbReference type="ChEBI" id="CHEBI:16810"/>
        <dbReference type="ChEBI" id="CHEBI:29985"/>
        <dbReference type="ChEBI" id="CHEBI:58452"/>
        <dbReference type="ChEBI" id="CHEBI:58538"/>
        <dbReference type="EC" id="2.6.1.52"/>
    </reaction>
</comment>
<evidence type="ECO:0000256" key="5">
    <source>
        <dbReference type="ARBA" id="ARBA00022576"/>
    </source>
</evidence>
<evidence type="ECO:0000256" key="9">
    <source>
        <dbReference type="ARBA" id="ARBA00023299"/>
    </source>
</evidence>
<keyword evidence="7 13" id="KW-0808">Transferase</keyword>
<sequence length="372" mass="41284">MTDTKFENVINFGAGPAKLPLEVLKDVQKELLGYRDTKISILELSHRSNDFNNVINSAQATLRDILNVPENYHILFMQGGGTGIFAAIPLNILKTGTADYIVTGSWSAKAAKEAAKFGKVNMVLPKTSKYTEIPDPSTWKLDPNASYVYYCENETVHGIEFDFIPETNGVPLVADMSSNILSKPFDVSKFAVIFAGAQKNIGPAGVTLVIVRDDMLGYPMDVCPTVLNFTVMANDNSLHNTPPVFQIYVVGLVFEWIKRNGGPEGMQNFAKKKSNKIYDVIDNSGGFYVCPIKRNARSRMNVPFRINDGDEKLEKEFLLGAVARGMLQLKGHRSVGGIRASLYNAITEEEAEALADYMKWFHNEHTNNLENN</sequence>
<dbReference type="KEGG" id="cfo:105253005"/>
<keyword evidence="8" id="KW-0663">Pyridoxal phosphate</keyword>
<evidence type="ECO:0000256" key="1">
    <source>
        <dbReference type="ARBA" id="ARBA00001933"/>
    </source>
</evidence>
<keyword evidence="6" id="KW-0028">Amino-acid biosynthesis</keyword>
<dbReference type="Gene3D" id="3.90.1150.10">
    <property type="entry name" value="Aspartate Aminotransferase, domain 1"/>
    <property type="match status" value="1"/>
</dbReference>
<dbReference type="GO" id="GO:0004648">
    <property type="term" value="F:O-phospho-L-serine:2-oxoglutarate aminotransferase activity"/>
    <property type="evidence" value="ECO:0007669"/>
    <property type="project" value="UniProtKB-EC"/>
</dbReference>
<reference evidence="13 14" key="1">
    <citation type="journal article" date="2010" name="Science">
        <title>Genomic comparison of the ants Camponotus floridanus and Harpegnathos saltator.</title>
        <authorList>
            <person name="Bonasio R."/>
            <person name="Zhang G."/>
            <person name="Ye C."/>
            <person name="Mutti N.S."/>
            <person name="Fang X."/>
            <person name="Qin N."/>
            <person name="Donahue G."/>
            <person name="Yang P."/>
            <person name="Li Q."/>
            <person name="Li C."/>
            <person name="Zhang P."/>
            <person name="Huang Z."/>
            <person name="Berger S.L."/>
            <person name="Reinberg D."/>
            <person name="Wang J."/>
            <person name="Liebig J."/>
        </authorList>
    </citation>
    <scope>NUCLEOTIDE SEQUENCE [LARGE SCALE GENOMIC DNA]</scope>
    <source>
        <strain evidence="14">C129</strain>
    </source>
</reference>
<comment type="similarity">
    <text evidence="3">Belongs to the class-V pyridoxal-phosphate-dependent aminotransferase family. SerC subfamily.</text>
</comment>
<evidence type="ECO:0000256" key="10">
    <source>
        <dbReference type="ARBA" id="ARBA00047630"/>
    </source>
</evidence>
<dbReference type="OrthoDB" id="1703350at2759"/>
<keyword evidence="9" id="KW-0718">Serine biosynthesis</keyword>
<organism evidence="14">
    <name type="scientific">Camponotus floridanus</name>
    <name type="common">Florida carpenter ant</name>
    <dbReference type="NCBI Taxonomy" id="104421"/>
    <lineage>
        <taxon>Eukaryota</taxon>
        <taxon>Metazoa</taxon>
        <taxon>Ecdysozoa</taxon>
        <taxon>Arthropoda</taxon>
        <taxon>Hexapoda</taxon>
        <taxon>Insecta</taxon>
        <taxon>Pterygota</taxon>
        <taxon>Neoptera</taxon>
        <taxon>Endopterygota</taxon>
        <taxon>Hymenoptera</taxon>
        <taxon>Apocrita</taxon>
        <taxon>Aculeata</taxon>
        <taxon>Formicoidea</taxon>
        <taxon>Formicidae</taxon>
        <taxon>Formicinae</taxon>
        <taxon>Camponotus</taxon>
    </lineage>
</organism>
<dbReference type="PANTHER" id="PTHR43247">
    <property type="entry name" value="PHOSPHOSERINE AMINOTRANSFERASE"/>
    <property type="match status" value="1"/>
</dbReference>
<comment type="catalytic activity">
    <reaction evidence="11">
        <text>O-phospho-L-serine + 2-oxoglutarate = 3-phosphooxypyruvate + L-glutamate</text>
        <dbReference type="Rhea" id="RHEA:14329"/>
        <dbReference type="ChEBI" id="CHEBI:16810"/>
        <dbReference type="ChEBI" id="CHEBI:18110"/>
        <dbReference type="ChEBI" id="CHEBI:29985"/>
        <dbReference type="ChEBI" id="CHEBI:57524"/>
        <dbReference type="EC" id="2.6.1.52"/>
    </reaction>
</comment>
<evidence type="ECO:0000256" key="8">
    <source>
        <dbReference type="ARBA" id="ARBA00022898"/>
    </source>
</evidence>
<evidence type="ECO:0000256" key="7">
    <source>
        <dbReference type="ARBA" id="ARBA00022679"/>
    </source>
</evidence>
<dbReference type="GO" id="GO:0006564">
    <property type="term" value="P:L-serine biosynthetic process"/>
    <property type="evidence" value="ECO:0007669"/>
    <property type="project" value="UniProtKB-KW"/>
</dbReference>
<dbReference type="EC" id="2.6.1.52" evidence="4"/>
<dbReference type="InterPro" id="IPR015424">
    <property type="entry name" value="PyrdxlP-dep_Trfase"/>
</dbReference>
<dbReference type="FunCoup" id="E2AJ73">
    <property type="interactions" value="767"/>
</dbReference>
<dbReference type="NCBIfam" id="TIGR01364">
    <property type="entry name" value="serC_1"/>
    <property type="match status" value="1"/>
</dbReference>
<dbReference type="InterPro" id="IPR015421">
    <property type="entry name" value="PyrdxlP-dep_Trfase_major"/>
</dbReference>
<keyword evidence="14" id="KW-1185">Reference proteome</keyword>
<dbReference type="OMA" id="AFVYFCD"/>
<dbReference type="GO" id="GO:0030170">
    <property type="term" value="F:pyridoxal phosphate binding"/>
    <property type="evidence" value="ECO:0007669"/>
    <property type="project" value="TreeGrafter"/>
</dbReference>
<dbReference type="FunFam" id="3.40.640.10:FF:000010">
    <property type="entry name" value="Phosphoserine aminotransferase"/>
    <property type="match status" value="1"/>
</dbReference>
<dbReference type="InterPro" id="IPR015422">
    <property type="entry name" value="PyrdxlP-dep_Trfase_small"/>
</dbReference>
<evidence type="ECO:0000259" key="12">
    <source>
        <dbReference type="Pfam" id="PF00266"/>
    </source>
</evidence>
<evidence type="ECO:0000256" key="11">
    <source>
        <dbReference type="ARBA" id="ARBA00049007"/>
    </source>
</evidence>